<evidence type="ECO:0000256" key="10">
    <source>
        <dbReference type="SAM" id="SignalP"/>
    </source>
</evidence>
<evidence type="ECO:0000256" key="3">
    <source>
        <dbReference type="ARBA" id="ARBA00022664"/>
    </source>
</evidence>
<evidence type="ECO:0000256" key="2">
    <source>
        <dbReference type="ARBA" id="ARBA00008866"/>
    </source>
</evidence>
<gene>
    <name evidence="12" type="ORF">AGOR_G00112960</name>
</gene>
<dbReference type="FunFam" id="3.30.70.330:FF:000070">
    <property type="entry name" value="Epithelial splicing regulatory protein 1"/>
    <property type="match status" value="1"/>
</dbReference>
<dbReference type="PROSITE" id="PS50102">
    <property type="entry name" value="RRM"/>
    <property type="match status" value="2"/>
</dbReference>
<evidence type="ECO:0000256" key="9">
    <source>
        <dbReference type="PROSITE-ProRule" id="PRU00176"/>
    </source>
</evidence>
<dbReference type="PANTHER" id="PTHR13976">
    <property type="entry name" value="HETEROGENEOUS NUCLEAR RIBONUCLEOPROTEIN-RELATED"/>
    <property type="match status" value="1"/>
</dbReference>
<dbReference type="Gene3D" id="3.30.420.10">
    <property type="entry name" value="Ribonuclease H-like superfamily/Ribonuclease H"/>
    <property type="match status" value="1"/>
</dbReference>
<feature type="domain" description="RRM" evidence="11">
    <location>
        <begin position="222"/>
        <end position="299"/>
    </location>
</feature>
<dbReference type="GO" id="GO:0006397">
    <property type="term" value="P:mRNA processing"/>
    <property type="evidence" value="ECO:0007669"/>
    <property type="project" value="UniProtKB-KW"/>
</dbReference>
<name>A0A8T3DD54_9TELE</name>
<evidence type="ECO:0000256" key="8">
    <source>
        <dbReference type="ARBA" id="ARBA00055335"/>
    </source>
</evidence>
<keyword evidence="6" id="KW-0508">mRNA splicing</keyword>
<dbReference type="GO" id="GO:0003723">
    <property type="term" value="F:RNA binding"/>
    <property type="evidence" value="ECO:0007669"/>
    <property type="project" value="UniProtKB-UniRule"/>
</dbReference>
<evidence type="ECO:0000259" key="11">
    <source>
        <dbReference type="PROSITE" id="PS50102"/>
    </source>
</evidence>
<dbReference type="InterPro" id="IPR036397">
    <property type="entry name" value="RNaseH_sf"/>
</dbReference>
<evidence type="ECO:0000256" key="1">
    <source>
        <dbReference type="ARBA" id="ARBA00004123"/>
    </source>
</evidence>
<keyword evidence="10" id="KW-0732">Signal</keyword>
<sequence>MTASIDNLVVLFAATSGASGELLGSDEKEIIQLVWQVVDLANKKTGQLNEVFVRPKHLELTDECKAESGITEETITAAEPLENALNQFSQRLSIEANGAPVCLCTDGQLHIRQVIHPEASSKNIMLPESFYSFFDLRKEFKKNVPSSANLKDLDIQVMADYLNVTTDSSANTPAAVKVQTIASIVLELISDPHCHSFSQPERVNEKFETGTCSKMERVDDDTVIRARGLPWQSSDQDIARFFRGLNIAKGGAALCLNAQGRRNGEALVRFVSEEHRDLALQRHKHHMGARYIEVYKATGEDFLKIAGGTSNEVAHFLSKENQVIVRMRGLPFTATADDVLVFFSPSCPITGGKDGILFVKYPDGRPTGDAFVLFSCEEYAQNALKKHKEILGKRYIELFKSTAAEVQQVLNRYTSAPLIPIAPAPIIPVLPQPPFVPPTAVRDCVRLRGLPYIATIEDILEFLGDFTADIRPHGVHMVLNQQGRPSGDSFIQMKSAERAFMTAQKCHKRTMKDRYVEVFQCSAEEMNIVLMGGTLNRNGLSPPPCKLRRLSPPSYTFPPPTAVMPADASALYQPQVILNPRPLQPPAFYPASAQVFMNYAAYYPSPPGSPTSLNYFHSPSNAPALGAQPGALVRMHGLTYNNGVKEILNIFQGYQYASEDGLVHSHDQARTLLAHPKERLKSPPESMALVNSLCGQPSSSEALMTLPALLSAKQPLPDRGPGALGGPFLDLQLL</sequence>
<protein>
    <recommendedName>
        <fullName evidence="11">RRM domain-containing protein</fullName>
    </recommendedName>
</protein>
<dbReference type="OrthoDB" id="431068at2759"/>
<evidence type="ECO:0000256" key="7">
    <source>
        <dbReference type="ARBA" id="ARBA00023242"/>
    </source>
</evidence>
<keyword evidence="4" id="KW-0677">Repeat</keyword>
<dbReference type="InterPro" id="IPR012677">
    <property type="entry name" value="Nucleotide-bd_a/b_plait_sf"/>
</dbReference>
<dbReference type="Gene3D" id="3.30.70.330">
    <property type="match status" value="3"/>
</dbReference>
<evidence type="ECO:0000256" key="6">
    <source>
        <dbReference type="ARBA" id="ARBA00023187"/>
    </source>
</evidence>
<dbReference type="InterPro" id="IPR000504">
    <property type="entry name" value="RRM_dom"/>
</dbReference>
<dbReference type="EMBL" id="JAERUA010000010">
    <property type="protein sequence ID" value="KAI1894160.1"/>
    <property type="molecule type" value="Genomic_DNA"/>
</dbReference>
<dbReference type="SUPFAM" id="SSF54928">
    <property type="entry name" value="RNA-binding domain, RBD"/>
    <property type="match status" value="3"/>
</dbReference>
<keyword evidence="13" id="KW-1185">Reference proteome</keyword>
<comment type="similarity">
    <text evidence="2">Belongs to the ESRP family.</text>
</comment>
<feature type="signal peptide" evidence="10">
    <location>
        <begin position="1"/>
        <end position="20"/>
    </location>
</feature>
<comment type="function">
    <text evidence="8">mRNA splicing factor that regulates the formation of epithelial cell-specific isoforms. Specifically regulates the expression of FGFR2-IIIb, an epithelial cell-specific isoform of fgfr2. Acts by directly binding specific sequences in mRNAs. Binds the GU-rich sequence motifs in the ISE/ISS-3, a cis-element regulatory region present in the mRNA of fgfr2.</text>
</comment>
<dbReference type="CDD" id="cd12742">
    <property type="entry name" value="RRM3_ESRP1_ESRP2"/>
    <property type="match status" value="1"/>
</dbReference>
<dbReference type="FunFam" id="3.30.70.330:FF:000056">
    <property type="entry name" value="epithelial splicing regulatory protein 1 isoform X1"/>
    <property type="match status" value="1"/>
</dbReference>
<dbReference type="InterPro" id="IPR035979">
    <property type="entry name" value="RBD_domain_sf"/>
</dbReference>
<comment type="subcellular location">
    <subcellularLocation>
        <location evidence="1">Nucleus</location>
    </subcellularLocation>
</comment>
<evidence type="ECO:0000256" key="4">
    <source>
        <dbReference type="ARBA" id="ARBA00022737"/>
    </source>
</evidence>
<dbReference type="GO" id="GO:0005634">
    <property type="term" value="C:nucleus"/>
    <property type="evidence" value="ECO:0007669"/>
    <property type="project" value="UniProtKB-SubCell"/>
</dbReference>
<dbReference type="InterPro" id="IPR050666">
    <property type="entry name" value="ESRP"/>
</dbReference>
<comment type="caution">
    <text evidence="12">The sequence shown here is derived from an EMBL/GenBank/DDBJ whole genome shotgun (WGS) entry which is preliminary data.</text>
</comment>
<accession>A0A8T3DD54</accession>
<reference evidence="12" key="1">
    <citation type="submission" date="2021-01" db="EMBL/GenBank/DDBJ databases">
        <authorList>
            <person name="Zahm M."/>
            <person name="Roques C."/>
            <person name="Cabau C."/>
            <person name="Klopp C."/>
            <person name="Donnadieu C."/>
            <person name="Jouanno E."/>
            <person name="Lampietro C."/>
            <person name="Louis A."/>
            <person name="Herpin A."/>
            <person name="Echchiki A."/>
            <person name="Berthelot C."/>
            <person name="Parey E."/>
            <person name="Roest-Crollius H."/>
            <person name="Braasch I."/>
            <person name="Postlethwait J."/>
            <person name="Bobe J."/>
            <person name="Montfort J."/>
            <person name="Bouchez O."/>
            <person name="Begum T."/>
            <person name="Mejri S."/>
            <person name="Adams A."/>
            <person name="Chen W.-J."/>
            <person name="Guiguen Y."/>
        </authorList>
    </citation>
    <scope>NUCLEOTIDE SEQUENCE</scope>
    <source>
        <tissue evidence="12">Blood</tissue>
    </source>
</reference>
<dbReference type="GO" id="GO:1904888">
    <property type="term" value="P:cranial skeletal system development"/>
    <property type="evidence" value="ECO:0007669"/>
    <property type="project" value="UniProtKB-ARBA"/>
</dbReference>
<feature type="chain" id="PRO_5035822923" description="RRM domain-containing protein" evidence="10">
    <location>
        <begin position="21"/>
        <end position="734"/>
    </location>
</feature>
<feature type="domain" description="RRM" evidence="11">
    <location>
        <begin position="323"/>
        <end position="403"/>
    </location>
</feature>
<dbReference type="FunFam" id="3.30.70.330:FF:000041">
    <property type="entry name" value="Epithelial splicing regulatory protein 1"/>
    <property type="match status" value="1"/>
</dbReference>
<dbReference type="Proteomes" id="UP000829720">
    <property type="component" value="Unassembled WGS sequence"/>
</dbReference>
<evidence type="ECO:0000256" key="5">
    <source>
        <dbReference type="ARBA" id="ARBA00022884"/>
    </source>
</evidence>
<dbReference type="SMART" id="SM00360">
    <property type="entry name" value="RRM"/>
    <property type="match status" value="3"/>
</dbReference>
<dbReference type="SUPFAM" id="SSF53098">
    <property type="entry name" value="Ribonuclease H-like"/>
    <property type="match status" value="1"/>
</dbReference>
<dbReference type="AlphaFoldDB" id="A0A8T3DD54"/>
<evidence type="ECO:0000313" key="12">
    <source>
        <dbReference type="EMBL" id="KAI1894160.1"/>
    </source>
</evidence>
<keyword evidence="7" id="KW-0539">Nucleus</keyword>
<keyword evidence="5 9" id="KW-0694">RNA-binding</keyword>
<dbReference type="GO" id="GO:0008380">
    <property type="term" value="P:RNA splicing"/>
    <property type="evidence" value="ECO:0007669"/>
    <property type="project" value="UniProtKB-KW"/>
</dbReference>
<proteinExistence type="inferred from homology"/>
<dbReference type="InterPro" id="IPR012337">
    <property type="entry name" value="RNaseH-like_sf"/>
</dbReference>
<organism evidence="12 13">
    <name type="scientific">Albula goreensis</name>
    <dbReference type="NCBI Taxonomy" id="1534307"/>
    <lineage>
        <taxon>Eukaryota</taxon>
        <taxon>Metazoa</taxon>
        <taxon>Chordata</taxon>
        <taxon>Craniata</taxon>
        <taxon>Vertebrata</taxon>
        <taxon>Euteleostomi</taxon>
        <taxon>Actinopterygii</taxon>
        <taxon>Neopterygii</taxon>
        <taxon>Teleostei</taxon>
        <taxon>Albuliformes</taxon>
        <taxon>Albulidae</taxon>
        <taxon>Albula</taxon>
    </lineage>
</organism>
<evidence type="ECO:0000313" key="13">
    <source>
        <dbReference type="Proteomes" id="UP000829720"/>
    </source>
</evidence>
<keyword evidence="3" id="KW-0507">mRNA processing</keyword>